<dbReference type="EMBL" id="CAJVQC010047626">
    <property type="protein sequence ID" value="CAG8785026.1"/>
    <property type="molecule type" value="Genomic_DNA"/>
</dbReference>
<name>A0ACA9RBA7_9GLOM</name>
<accession>A0ACA9RBA7</accession>
<dbReference type="Proteomes" id="UP000789920">
    <property type="component" value="Unassembled WGS sequence"/>
</dbReference>
<protein>
    <submittedName>
        <fullName evidence="1">2357_t:CDS:1</fullName>
    </submittedName>
</protein>
<evidence type="ECO:0000313" key="1">
    <source>
        <dbReference type="EMBL" id="CAG8785026.1"/>
    </source>
</evidence>
<comment type="caution">
    <text evidence="1">The sequence shown here is derived from an EMBL/GenBank/DDBJ whole genome shotgun (WGS) entry which is preliminary data.</text>
</comment>
<reference evidence="1" key="1">
    <citation type="submission" date="2021-06" db="EMBL/GenBank/DDBJ databases">
        <authorList>
            <person name="Kallberg Y."/>
            <person name="Tangrot J."/>
            <person name="Rosling A."/>
        </authorList>
    </citation>
    <scope>NUCLEOTIDE SEQUENCE</scope>
    <source>
        <strain evidence="1">MA461A</strain>
    </source>
</reference>
<organism evidence="1 2">
    <name type="scientific">Racocetra persica</name>
    <dbReference type="NCBI Taxonomy" id="160502"/>
    <lineage>
        <taxon>Eukaryota</taxon>
        <taxon>Fungi</taxon>
        <taxon>Fungi incertae sedis</taxon>
        <taxon>Mucoromycota</taxon>
        <taxon>Glomeromycotina</taxon>
        <taxon>Glomeromycetes</taxon>
        <taxon>Diversisporales</taxon>
        <taxon>Gigasporaceae</taxon>
        <taxon>Racocetra</taxon>
    </lineage>
</organism>
<evidence type="ECO:0000313" key="2">
    <source>
        <dbReference type="Proteomes" id="UP000789920"/>
    </source>
</evidence>
<gene>
    <name evidence="1" type="ORF">RPERSI_LOCUS18156</name>
</gene>
<keyword evidence="2" id="KW-1185">Reference proteome</keyword>
<proteinExistence type="predicted"/>
<sequence>MIEPYEIIEDNFDDYLGDFNYEIAENSRTSTETFSSTTIRPTNIQTSSNFFTSLKSKNK</sequence>
<feature type="non-terminal residue" evidence="1">
    <location>
        <position position="59"/>
    </location>
</feature>